<dbReference type="Pfam" id="PF00877">
    <property type="entry name" value="NLPC_P60"/>
    <property type="match status" value="1"/>
</dbReference>
<dbReference type="InterPro" id="IPR000064">
    <property type="entry name" value="NLP_P60_dom"/>
</dbReference>
<keyword evidence="7" id="KW-1185">Reference proteome</keyword>
<evidence type="ECO:0000313" key="6">
    <source>
        <dbReference type="EMBL" id="ELR12727.1"/>
    </source>
</evidence>
<dbReference type="Gene3D" id="3.90.1720.10">
    <property type="entry name" value="endopeptidase domain like (from Nostoc punctiforme)"/>
    <property type="match status" value="1"/>
</dbReference>
<dbReference type="Proteomes" id="UP000011083">
    <property type="component" value="Unassembled WGS sequence"/>
</dbReference>
<evidence type="ECO:0000313" key="7">
    <source>
        <dbReference type="Proteomes" id="UP000011083"/>
    </source>
</evidence>
<dbReference type="PANTHER" id="PTHR47053:SF1">
    <property type="entry name" value="MUREIN DD-ENDOPEPTIDASE MEPH-RELATED"/>
    <property type="match status" value="1"/>
</dbReference>
<keyword evidence="3" id="KW-0378">Hydrolase</keyword>
<dbReference type="InterPro" id="IPR038765">
    <property type="entry name" value="Papain-like_cys_pep_sf"/>
</dbReference>
<dbReference type="RefSeq" id="XP_004334740.1">
    <property type="nucleotide sequence ID" value="XM_004334692.1"/>
</dbReference>
<evidence type="ECO:0000256" key="3">
    <source>
        <dbReference type="ARBA" id="ARBA00022801"/>
    </source>
</evidence>
<evidence type="ECO:0000256" key="1">
    <source>
        <dbReference type="ARBA" id="ARBA00007074"/>
    </source>
</evidence>
<dbReference type="OrthoDB" id="79871at2759"/>
<dbReference type="AlphaFoldDB" id="L8GIC1"/>
<dbReference type="GeneID" id="14913161"/>
<dbReference type="GO" id="GO:0006508">
    <property type="term" value="P:proteolysis"/>
    <property type="evidence" value="ECO:0007669"/>
    <property type="project" value="UniProtKB-KW"/>
</dbReference>
<organism evidence="6 7">
    <name type="scientific">Acanthamoeba castellanii (strain ATCC 30010 / Neff)</name>
    <dbReference type="NCBI Taxonomy" id="1257118"/>
    <lineage>
        <taxon>Eukaryota</taxon>
        <taxon>Amoebozoa</taxon>
        <taxon>Discosea</taxon>
        <taxon>Longamoebia</taxon>
        <taxon>Centramoebida</taxon>
        <taxon>Acanthamoebidae</taxon>
        <taxon>Acanthamoeba</taxon>
    </lineage>
</organism>
<evidence type="ECO:0000256" key="2">
    <source>
        <dbReference type="ARBA" id="ARBA00022670"/>
    </source>
</evidence>
<dbReference type="SUPFAM" id="SSF54001">
    <property type="entry name" value="Cysteine proteinases"/>
    <property type="match status" value="1"/>
</dbReference>
<evidence type="ECO:0000259" key="5">
    <source>
        <dbReference type="PROSITE" id="PS51935"/>
    </source>
</evidence>
<name>L8GIC1_ACACF</name>
<dbReference type="PANTHER" id="PTHR47053">
    <property type="entry name" value="MUREIN DD-ENDOPEPTIDASE MEPH-RELATED"/>
    <property type="match status" value="1"/>
</dbReference>
<dbReference type="KEGG" id="acan:ACA1_092600"/>
<dbReference type="GO" id="GO:0008234">
    <property type="term" value="F:cysteine-type peptidase activity"/>
    <property type="evidence" value="ECO:0007669"/>
    <property type="project" value="UniProtKB-KW"/>
</dbReference>
<sequence length="305" mass="34660">MKFVSYEIDENQLSQALFYESIYMLEGTESDGWVMTEAPMQPNLASGEWVPYRSYMNKSHLVPVASFPSYNLVVVNNVAEVYGRECHLTGCLPSDVKLEVVVATFLEGISHSDGWWKIRMPFGTKSFGWIRVRDVHPLSEQPKGKELRHALVERSKQLLGWYYFWGGRSAFVKDLWNDKVILTGVDCSGLVGTIYKSHGILLPRDADPMFRKSQNVTDPTALLPGDLFFFAPTGRPTVHVTHVMMYIGGDKLVESSVPSFENNSTRIVTLRERFGYDLQELKWGLSAKTNGDLIFWGRMLEDSKI</sequence>
<protein>
    <submittedName>
        <fullName evidence="6">NlpC/P60 domain containing protein</fullName>
    </submittedName>
</protein>
<accession>L8GIC1</accession>
<dbReference type="VEuPathDB" id="AmoebaDB:ACA1_092600"/>
<gene>
    <name evidence="6" type="ORF">ACA1_092600</name>
</gene>
<dbReference type="STRING" id="1257118.L8GIC1"/>
<evidence type="ECO:0000256" key="4">
    <source>
        <dbReference type="ARBA" id="ARBA00022807"/>
    </source>
</evidence>
<dbReference type="InterPro" id="IPR051202">
    <property type="entry name" value="Peptidase_C40"/>
</dbReference>
<feature type="domain" description="NlpC/P60" evidence="5">
    <location>
        <begin position="145"/>
        <end position="288"/>
    </location>
</feature>
<keyword evidence="4" id="KW-0788">Thiol protease</keyword>
<reference evidence="6 7" key="1">
    <citation type="journal article" date="2013" name="Genome Biol.">
        <title>Genome of Acanthamoeba castellanii highlights extensive lateral gene transfer and early evolution of tyrosine kinase signaling.</title>
        <authorList>
            <person name="Clarke M."/>
            <person name="Lohan A.J."/>
            <person name="Liu B."/>
            <person name="Lagkouvardos I."/>
            <person name="Roy S."/>
            <person name="Zafar N."/>
            <person name="Bertelli C."/>
            <person name="Schilde C."/>
            <person name="Kianianmomeni A."/>
            <person name="Burglin T.R."/>
            <person name="Frech C."/>
            <person name="Turcotte B."/>
            <person name="Kopec K.O."/>
            <person name="Synnott J.M."/>
            <person name="Choo C."/>
            <person name="Paponov I."/>
            <person name="Finkler A."/>
            <person name="Soon Heng Tan C."/>
            <person name="Hutchins A.P."/>
            <person name="Weinmeier T."/>
            <person name="Rattei T."/>
            <person name="Chu J.S."/>
            <person name="Gimenez G."/>
            <person name="Irimia M."/>
            <person name="Rigden D.J."/>
            <person name="Fitzpatrick D.A."/>
            <person name="Lorenzo-Morales J."/>
            <person name="Bateman A."/>
            <person name="Chiu C.H."/>
            <person name="Tang P."/>
            <person name="Hegemann P."/>
            <person name="Fromm H."/>
            <person name="Raoult D."/>
            <person name="Greub G."/>
            <person name="Miranda-Saavedra D."/>
            <person name="Chen N."/>
            <person name="Nash P."/>
            <person name="Ginger M.L."/>
            <person name="Horn M."/>
            <person name="Schaap P."/>
            <person name="Caler L."/>
            <person name="Loftus B."/>
        </authorList>
    </citation>
    <scope>NUCLEOTIDE SEQUENCE [LARGE SCALE GENOMIC DNA]</scope>
    <source>
        <strain evidence="6 7">Neff</strain>
    </source>
</reference>
<dbReference type="PROSITE" id="PS51935">
    <property type="entry name" value="NLPC_P60"/>
    <property type="match status" value="1"/>
</dbReference>
<proteinExistence type="inferred from homology"/>
<comment type="similarity">
    <text evidence="1">Belongs to the peptidase C40 family.</text>
</comment>
<keyword evidence="2" id="KW-0645">Protease</keyword>
<dbReference type="EMBL" id="KB008103">
    <property type="protein sequence ID" value="ELR12727.1"/>
    <property type="molecule type" value="Genomic_DNA"/>
</dbReference>